<protein>
    <submittedName>
        <fullName evidence="1">Uncharacterized protein</fullName>
    </submittedName>
</protein>
<dbReference type="EMBL" id="KI913993">
    <property type="protein sequence ID" value="ETV93290.1"/>
    <property type="molecule type" value="Genomic_DNA"/>
</dbReference>
<accession>A0A024TGK9</accession>
<name>A0A024TGK9_9STRA</name>
<evidence type="ECO:0000313" key="1">
    <source>
        <dbReference type="EMBL" id="ETV93290.1"/>
    </source>
</evidence>
<dbReference type="AlphaFoldDB" id="A0A024TGK9"/>
<sequence length="133" mass="14311">MVASFAADVVQNGGVVVSRADDGATDRFSAPIWHNSYLVDAGTIRHISKTAGGGHATALAFAGYTQVQDMVALGSSPAEVTRRLEELLPQAVPIRWIRQLEAVVCPLHASYRKPHFPRIPLQLDHGSSVSVVR</sequence>
<proteinExistence type="predicted"/>
<dbReference type="RefSeq" id="XP_008878125.1">
    <property type="nucleotide sequence ID" value="XM_008879903.1"/>
</dbReference>
<organism evidence="1">
    <name type="scientific">Aphanomyces invadans</name>
    <dbReference type="NCBI Taxonomy" id="157072"/>
    <lineage>
        <taxon>Eukaryota</taxon>
        <taxon>Sar</taxon>
        <taxon>Stramenopiles</taxon>
        <taxon>Oomycota</taxon>
        <taxon>Saprolegniomycetes</taxon>
        <taxon>Saprolegniales</taxon>
        <taxon>Verrucalvaceae</taxon>
        <taxon>Aphanomyces</taxon>
    </lineage>
</organism>
<dbReference type="GeneID" id="20089768"/>
<gene>
    <name evidence="1" type="ORF">H310_12718</name>
</gene>
<reference evidence="1" key="1">
    <citation type="submission" date="2013-12" db="EMBL/GenBank/DDBJ databases">
        <title>The Genome Sequence of Aphanomyces invadans NJM9701.</title>
        <authorList>
            <consortium name="The Broad Institute Genomics Platform"/>
            <person name="Russ C."/>
            <person name="Tyler B."/>
            <person name="van West P."/>
            <person name="Dieguez-Uribeondo J."/>
            <person name="Young S.K."/>
            <person name="Zeng Q."/>
            <person name="Gargeya S."/>
            <person name="Fitzgerald M."/>
            <person name="Abouelleil A."/>
            <person name="Alvarado L."/>
            <person name="Chapman S.B."/>
            <person name="Gainer-Dewar J."/>
            <person name="Goldberg J."/>
            <person name="Griggs A."/>
            <person name="Gujja S."/>
            <person name="Hansen M."/>
            <person name="Howarth C."/>
            <person name="Imamovic A."/>
            <person name="Ireland A."/>
            <person name="Larimer J."/>
            <person name="McCowan C."/>
            <person name="Murphy C."/>
            <person name="Pearson M."/>
            <person name="Poon T.W."/>
            <person name="Priest M."/>
            <person name="Roberts A."/>
            <person name="Saif S."/>
            <person name="Shea T."/>
            <person name="Sykes S."/>
            <person name="Wortman J."/>
            <person name="Nusbaum C."/>
            <person name="Birren B."/>
        </authorList>
    </citation>
    <scope>NUCLEOTIDE SEQUENCE [LARGE SCALE GENOMIC DNA]</scope>
    <source>
        <strain evidence="1">NJM9701</strain>
    </source>
</reference>
<dbReference type="VEuPathDB" id="FungiDB:H310_12718"/>